<evidence type="ECO:0000256" key="2">
    <source>
        <dbReference type="SAM" id="MobiDB-lite"/>
    </source>
</evidence>
<keyword evidence="4" id="KW-1185">Reference proteome</keyword>
<gene>
    <name evidence="3" type="ORF">OA238_c05070</name>
</gene>
<dbReference type="AlphaFoldDB" id="M9RK32"/>
<dbReference type="eggNOG" id="COG2900">
    <property type="taxonomic scope" value="Bacteria"/>
</dbReference>
<feature type="region of interest" description="Disordered" evidence="2">
    <location>
        <begin position="47"/>
        <end position="67"/>
    </location>
</feature>
<dbReference type="InterPro" id="IPR007236">
    <property type="entry name" value="SlyX"/>
</dbReference>
<dbReference type="OrthoDB" id="285836at2"/>
<dbReference type="STRING" id="391616.OA238_c05070"/>
<name>M9RK32_9RHOB</name>
<accession>M9RK32</accession>
<evidence type="ECO:0000313" key="4">
    <source>
        <dbReference type="Proteomes" id="UP000004688"/>
    </source>
</evidence>
<dbReference type="EMBL" id="CP003742">
    <property type="protein sequence ID" value="AGI70746.1"/>
    <property type="molecule type" value="Genomic_DNA"/>
</dbReference>
<reference evidence="3 4" key="1">
    <citation type="journal article" date="2013" name="PLoS ONE">
        <title>Poles Apart: Arctic and Antarctic Octadecabacter strains Share High Genome Plasticity and a New Type of Xanthorhodopsin.</title>
        <authorList>
            <person name="Vollmers J."/>
            <person name="Voget S."/>
            <person name="Dietrich S."/>
            <person name="Gollnow K."/>
            <person name="Smits M."/>
            <person name="Meyer K."/>
            <person name="Brinkhoff T."/>
            <person name="Simon M."/>
            <person name="Daniel R."/>
        </authorList>
    </citation>
    <scope>NUCLEOTIDE SEQUENCE [LARGE SCALE GENOMIC DNA]</scope>
    <source>
        <strain evidence="3 4">238</strain>
    </source>
</reference>
<proteinExistence type="predicted"/>
<dbReference type="RefSeq" id="WP_015493982.1">
    <property type="nucleotide sequence ID" value="NC_020908.1"/>
</dbReference>
<dbReference type="KEGG" id="oar:OA238_c05070"/>
<protein>
    <submittedName>
        <fullName evidence="3">Putative SlyX family protein</fullName>
    </submittedName>
</protein>
<dbReference type="Proteomes" id="UP000004688">
    <property type="component" value="Chromosome"/>
</dbReference>
<evidence type="ECO:0000313" key="3">
    <source>
        <dbReference type="EMBL" id="AGI70746.1"/>
    </source>
</evidence>
<sequence length="67" mass="7617">MSEQTNLEEQLAHLNRAVDDLSDIVARQEGEISRLTYRVQMLMEREAGRETDAGGSATMVDQRPPHY</sequence>
<organism evidence="3 4">
    <name type="scientific">Octadecabacter arcticus 238</name>
    <dbReference type="NCBI Taxonomy" id="391616"/>
    <lineage>
        <taxon>Bacteria</taxon>
        <taxon>Pseudomonadati</taxon>
        <taxon>Pseudomonadota</taxon>
        <taxon>Alphaproteobacteria</taxon>
        <taxon>Rhodobacterales</taxon>
        <taxon>Roseobacteraceae</taxon>
        <taxon>Octadecabacter</taxon>
    </lineage>
</organism>
<dbReference type="Pfam" id="PF04102">
    <property type="entry name" value="SlyX"/>
    <property type="match status" value="1"/>
</dbReference>
<feature type="coiled-coil region" evidence="1">
    <location>
        <begin position="4"/>
        <end position="31"/>
    </location>
</feature>
<keyword evidence="1" id="KW-0175">Coiled coil</keyword>
<evidence type="ECO:0000256" key="1">
    <source>
        <dbReference type="SAM" id="Coils"/>
    </source>
</evidence>
<dbReference type="HOGENOM" id="CLU_180796_0_1_5"/>